<dbReference type="InterPro" id="IPR000210">
    <property type="entry name" value="BTB/POZ_dom"/>
</dbReference>
<proteinExistence type="predicted"/>
<dbReference type="Proteomes" id="UP000076738">
    <property type="component" value="Unassembled WGS sequence"/>
</dbReference>
<organism evidence="2 3">
    <name type="scientific">Calocera viscosa (strain TUFC12733)</name>
    <dbReference type="NCBI Taxonomy" id="1330018"/>
    <lineage>
        <taxon>Eukaryota</taxon>
        <taxon>Fungi</taxon>
        <taxon>Dikarya</taxon>
        <taxon>Basidiomycota</taxon>
        <taxon>Agaricomycotina</taxon>
        <taxon>Dacrymycetes</taxon>
        <taxon>Dacrymycetales</taxon>
        <taxon>Dacrymycetaceae</taxon>
        <taxon>Calocera</taxon>
    </lineage>
</organism>
<dbReference type="Pfam" id="PF00651">
    <property type="entry name" value="BTB"/>
    <property type="match status" value="1"/>
</dbReference>
<dbReference type="EMBL" id="KV417266">
    <property type="protein sequence ID" value="KZP01742.1"/>
    <property type="molecule type" value="Genomic_DNA"/>
</dbReference>
<evidence type="ECO:0000313" key="2">
    <source>
        <dbReference type="EMBL" id="KZP01742.1"/>
    </source>
</evidence>
<evidence type="ECO:0000259" key="1">
    <source>
        <dbReference type="PROSITE" id="PS50097"/>
    </source>
</evidence>
<dbReference type="STRING" id="1330018.A0A167SAX7"/>
<dbReference type="OrthoDB" id="3357985at2759"/>
<gene>
    <name evidence="2" type="ORF">CALVIDRAFT_594432</name>
</gene>
<evidence type="ECO:0000313" key="3">
    <source>
        <dbReference type="Proteomes" id="UP000076738"/>
    </source>
</evidence>
<keyword evidence="3" id="KW-1185">Reference proteome</keyword>
<sequence length="311" mass="35043">MPRSSVPSTPTSPDAPFKLPRSLRQTADVILQSSDGAHFRVHKSYLSASSSFFEQMFAGEADLGSAALLEQAGEGRELPVVQVSEDKDTLRALLPCIYPGAKGRPPSLCVLKHTLVAAEKYDIPSARDSMRPHLIWPEFLNANPLLVFSISRLLGFDEERAMAMDALYKLKEDALFALDMDGVPASDLADVHLKRQQRADAIVRTVKDVLSRDDGTRTSANCNRPICNTCKKVPMWVYVWSKRLELEARRRPTVDRLFSFSSLELARQKSPRCRCSTDLILWDAKSFEDLKRVVEESLKPPRVRRRSSTRR</sequence>
<name>A0A167SAX7_CALVF</name>
<dbReference type="CDD" id="cd18186">
    <property type="entry name" value="BTB_POZ_ZBTB_KLHL-like"/>
    <property type="match status" value="1"/>
</dbReference>
<dbReference type="SUPFAM" id="SSF54695">
    <property type="entry name" value="POZ domain"/>
    <property type="match status" value="1"/>
</dbReference>
<accession>A0A167SAX7</accession>
<dbReference type="AlphaFoldDB" id="A0A167SAX7"/>
<protein>
    <recommendedName>
        <fullName evidence="1">BTB domain-containing protein</fullName>
    </recommendedName>
</protein>
<dbReference type="PROSITE" id="PS50097">
    <property type="entry name" value="BTB"/>
    <property type="match status" value="1"/>
</dbReference>
<reference evidence="2 3" key="1">
    <citation type="journal article" date="2016" name="Mol. Biol. Evol.">
        <title>Comparative Genomics of Early-Diverging Mushroom-Forming Fungi Provides Insights into the Origins of Lignocellulose Decay Capabilities.</title>
        <authorList>
            <person name="Nagy L.G."/>
            <person name="Riley R."/>
            <person name="Tritt A."/>
            <person name="Adam C."/>
            <person name="Daum C."/>
            <person name="Floudas D."/>
            <person name="Sun H."/>
            <person name="Yadav J.S."/>
            <person name="Pangilinan J."/>
            <person name="Larsson K.H."/>
            <person name="Matsuura K."/>
            <person name="Barry K."/>
            <person name="Labutti K."/>
            <person name="Kuo R."/>
            <person name="Ohm R.A."/>
            <person name="Bhattacharya S.S."/>
            <person name="Shirouzu T."/>
            <person name="Yoshinaga Y."/>
            <person name="Martin F.M."/>
            <person name="Grigoriev I.V."/>
            <person name="Hibbett D.S."/>
        </authorList>
    </citation>
    <scope>NUCLEOTIDE SEQUENCE [LARGE SCALE GENOMIC DNA]</scope>
    <source>
        <strain evidence="2 3">TUFC12733</strain>
    </source>
</reference>
<feature type="domain" description="BTB" evidence="1">
    <location>
        <begin position="27"/>
        <end position="106"/>
    </location>
</feature>
<dbReference type="SMART" id="SM00225">
    <property type="entry name" value="BTB"/>
    <property type="match status" value="1"/>
</dbReference>
<dbReference type="InterPro" id="IPR011333">
    <property type="entry name" value="SKP1/BTB/POZ_sf"/>
</dbReference>
<dbReference type="Gene3D" id="3.30.710.10">
    <property type="entry name" value="Potassium Channel Kv1.1, Chain A"/>
    <property type="match status" value="1"/>
</dbReference>